<organism evidence="2 3">
    <name type="scientific">Dioscorea cayennensis subsp. rotundata</name>
    <name type="common">White Guinea yam</name>
    <name type="synonym">Dioscorea rotundata</name>
    <dbReference type="NCBI Taxonomy" id="55577"/>
    <lineage>
        <taxon>Eukaryota</taxon>
        <taxon>Viridiplantae</taxon>
        <taxon>Streptophyta</taxon>
        <taxon>Embryophyta</taxon>
        <taxon>Tracheophyta</taxon>
        <taxon>Spermatophyta</taxon>
        <taxon>Magnoliopsida</taxon>
        <taxon>Liliopsida</taxon>
        <taxon>Dioscoreales</taxon>
        <taxon>Dioscoreaceae</taxon>
        <taxon>Dioscorea</taxon>
    </lineage>
</organism>
<name>A0AB40AXG8_DIOCR</name>
<feature type="compositionally biased region" description="Basic and acidic residues" evidence="1">
    <location>
        <begin position="126"/>
        <end position="139"/>
    </location>
</feature>
<evidence type="ECO:0000313" key="3">
    <source>
        <dbReference type="RefSeq" id="XP_039119635.1"/>
    </source>
</evidence>
<feature type="region of interest" description="Disordered" evidence="1">
    <location>
        <begin position="105"/>
        <end position="168"/>
    </location>
</feature>
<evidence type="ECO:0000256" key="1">
    <source>
        <dbReference type="SAM" id="MobiDB-lite"/>
    </source>
</evidence>
<dbReference type="AlphaFoldDB" id="A0AB40AXG8"/>
<dbReference type="PANTHER" id="PTHR35317:SF35">
    <property type="entry name" value="DUF4219 DOMAIN-CONTAINING PROTEIN"/>
    <property type="match status" value="1"/>
</dbReference>
<dbReference type="PANTHER" id="PTHR35317">
    <property type="entry name" value="OS04G0629600 PROTEIN"/>
    <property type="match status" value="1"/>
</dbReference>
<accession>A0AB40AXG8</accession>
<proteinExistence type="predicted"/>
<sequence length="168" mass="19386">MASVRQQTLRQKFDLLQMKEEETVQHYITRVLAVVNQIKGMGSELKDAEVLLKVMRSLSTRFIHDVTSIEEARDMSKVSLDELSGSLQAHEARFNQFSKKHEAFVMQGDSRDGRMTGRGRNFRGRGRCEDNPRGDDQRQAMHQQRQQYTNKGSRGGPRPFGRFSRGQR</sequence>
<protein>
    <submittedName>
        <fullName evidence="3">Uncharacterized protein LOC120255934</fullName>
    </submittedName>
</protein>
<dbReference type="RefSeq" id="XP_039119635.1">
    <property type="nucleotide sequence ID" value="XM_039263701.1"/>
</dbReference>
<feature type="compositionally biased region" description="Low complexity" evidence="1">
    <location>
        <begin position="156"/>
        <end position="168"/>
    </location>
</feature>
<keyword evidence="2" id="KW-1185">Reference proteome</keyword>
<feature type="compositionally biased region" description="Basic and acidic residues" evidence="1">
    <location>
        <begin position="105"/>
        <end position="115"/>
    </location>
</feature>
<gene>
    <name evidence="3" type="primary">LOC120255934</name>
</gene>
<dbReference type="Pfam" id="PF14223">
    <property type="entry name" value="Retrotran_gag_2"/>
    <property type="match status" value="1"/>
</dbReference>
<reference evidence="3" key="1">
    <citation type="submission" date="2025-08" db="UniProtKB">
        <authorList>
            <consortium name="RefSeq"/>
        </authorList>
    </citation>
    <scope>IDENTIFICATION</scope>
</reference>
<dbReference type="GeneID" id="120255934"/>
<dbReference type="Proteomes" id="UP001515500">
    <property type="component" value="Unplaced"/>
</dbReference>
<evidence type="ECO:0000313" key="2">
    <source>
        <dbReference type="Proteomes" id="UP001515500"/>
    </source>
</evidence>